<keyword evidence="1" id="KW-1133">Transmembrane helix</keyword>
<evidence type="ECO:0000313" key="2">
    <source>
        <dbReference type="EMBL" id="SUP99196.1"/>
    </source>
</evidence>
<dbReference type="PROSITE" id="PS51257">
    <property type="entry name" value="PROKAR_LIPOPROTEIN"/>
    <property type="match status" value="1"/>
</dbReference>
<organism evidence="2 3">
    <name type="scientific">Yersinia ruckeri</name>
    <dbReference type="NCBI Taxonomy" id="29486"/>
    <lineage>
        <taxon>Bacteria</taxon>
        <taxon>Pseudomonadati</taxon>
        <taxon>Pseudomonadota</taxon>
        <taxon>Gammaproteobacteria</taxon>
        <taxon>Enterobacterales</taxon>
        <taxon>Yersiniaceae</taxon>
        <taxon>Yersinia</taxon>
    </lineage>
</organism>
<proteinExistence type="predicted"/>
<keyword evidence="3" id="KW-1185">Reference proteome</keyword>
<keyword evidence="1" id="KW-0812">Transmembrane</keyword>
<sequence>MKLNLKYITISFTVLLIAIACFVHFYLIGVKTVRTLHCNGIHYTHNKNYIIKSNVEMTFDKDKGFMILNGKVTENGVSAHLARKLLFNISDIDNNLVLTFTGVELSIADEVDRANLNVNLPAFMSTVGSSLLISIYRINKYNYIVESNGIASFLCVTDDKQDH</sequence>
<reference evidence="2 3" key="1">
    <citation type="submission" date="2018-06" db="EMBL/GenBank/DDBJ databases">
        <authorList>
            <consortium name="Pathogen Informatics"/>
            <person name="Doyle S."/>
        </authorList>
    </citation>
    <scope>NUCLEOTIDE SEQUENCE [LARGE SCALE GENOMIC DNA]</scope>
    <source>
        <strain evidence="2 3">NCTC10476</strain>
    </source>
</reference>
<dbReference type="AlphaFoldDB" id="A0A380QLF6"/>
<protein>
    <submittedName>
        <fullName evidence="2">Uncharacterized protein</fullName>
    </submittedName>
</protein>
<keyword evidence="1" id="KW-0472">Membrane</keyword>
<feature type="transmembrane region" description="Helical" evidence="1">
    <location>
        <begin position="7"/>
        <end position="28"/>
    </location>
</feature>
<name>A0A380QLF6_YERRU</name>
<evidence type="ECO:0000256" key="1">
    <source>
        <dbReference type="SAM" id="Phobius"/>
    </source>
</evidence>
<evidence type="ECO:0000313" key="3">
    <source>
        <dbReference type="Proteomes" id="UP000255169"/>
    </source>
</evidence>
<dbReference type="GeneID" id="66879414"/>
<gene>
    <name evidence="2" type="ORF">NCTC10476_00421</name>
</gene>
<dbReference type="OrthoDB" id="6478086at2"/>
<accession>A0A380QLF6</accession>
<dbReference type="RefSeq" id="WP_099511704.1">
    <property type="nucleotide sequence ID" value="NZ_CCYO01000024.1"/>
</dbReference>
<dbReference type="EMBL" id="UHJG01000001">
    <property type="protein sequence ID" value="SUP99196.1"/>
    <property type="molecule type" value="Genomic_DNA"/>
</dbReference>
<dbReference type="Proteomes" id="UP000255169">
    <property type="component" value="Unassembled WGS sequence"/>
</dbReference>